<name>A0A840QK80_9PSEU</name>
<accession>A0A840QK80</accession>
<dbReference type="AlphaFoldDB" id="A0A840QK80"/>
<gene>
    <name evidence="1" type="ORF">BJ970_007274</name>
</gene>
<dbReference type="RefSeq" id="WP_184732188.1">
    <property type="nucleotide sequence ID" value="NZ_JACHIW010000002.1"/>
</dbReference>
<organism evidence="1 2">
    <name type="scientific">Saccharopolyspora phatthalungensis</name>
    <dbReference type="NCBI Taxonomy" id="664693"/>
    <lineage>
        <taxon>Bacteria</taxon>
        <taxon>Bacillati</taxon>
        <taxon>Actinomycetota</taxon>
        <taxon>Actinomycetes</taxon>
        <taxon>Pseudonocardiales</taxon>
        <taxon>Pseudonocardiaceae</taxon>
        <taxon>Saccharopolyspora</taxon>
    </lineage>
</organism>
<comment type="caution">
    <text evidence="1">The sequence shown here is derived from an EMBL/GenBank/DDBJ whole genome shotgun (WGS) entry which is preliminary data.</text>
</comment>
<proteinExistence type="predicted"/>
<evidence type="ECO:0000313" key="1">
    <source>
        <dbReference type="EMBL" id="MBB5159675.1"/>
    </source>
</evidence>
<reference evidence="1 2" key="1">
    <citation type="submission" date="2020-08" db="EMBL/GenBank/DDBJ databases">
        <title>Sequencing the genomes of 1000 actinobacteria strains.</title>
        <authorList>
            <person name="Klenk H.-P."/>
        </authorList>
    </citation>
    <scope>NUCLEOTIDE SEQUENCE [LARGE SCALE GENOMIC DNA]</scope>
    <source>
        <strain evidence="1 2">DSM 45584</strain>
    </source>
</reference>
<protein>
    <submittedName>
        <fullName evidence="1">Uncharacterized protein</fullName>
    </submittedName>
</protein>
<evidence type="ECO:0000313" key="2">
    <source>
        <dbReference type="Proteomes" id="UP000584374"/>
    </source>
</evidence>
<keyword evidence="2" id="KW-1185">Reference proteome</keyword>
<dbReference type="Proteomes" id="UP000584374">
    <property type="component" value="Unassembled WGS sequence"/>
</dbReference>
<sequence>MTFTMELDDSTPLDATDVRAALTSQQADDRVIVDLTHDNGAERRPVAVRNRGG</sequence>
<dbReference type="EMBL" id="JACHIW010000002">
    <property type="protein sequence ID" value="MBB5159675.1"/>
    <property type="molecule type" value="Genomic_DNA"/>
</dbReference>